<reference evidence="9" key="1">
    <citation type="journal article" date="2019" name="G3 (Bethesda)">
        <title>Genome Assemblies of Two Rare Opportunistic Yeast Pathogens: Diutina rugosa (syn. Candida rugosa) and Trichomonascus ciferrii (syn. Candida ciferrii).</title>
        <authorList>
            <person name="Mixao V."/>
            <person name="Saus E."/>
            <person name="Hansen A.P."/>
            <person name="Lass-Florl C."/>
            <person name="Gabaldon T."/>
        </authorList>
    </citation>
    <scope>NUCLEOTIDE SEQUENCE</scope>
    <source>
        <strain evidence="9">CBS 4856</strain>
    </source>
</reference>
<dbReference type="InterPro" id="IPR045888">
    <property type="entry name" value="Erv"/>
</dbReference>
<keyword evidence="10" id="KW-1185">Reference proteome</keyword>
<dbReference type="GO" id="GO:0030134">
    <property type="term" value="C:COPII-coated ER to Golgi transport vesicle"/>
    <property type="evidence" value="ECO:0007669"/>
    <property type="project" value="TreeGrafter"/>
</dbReference>
<feature type="domain" description="Endoplasmic reticulum vesicle transporter N-terminal" evidence="8">
    <location>
        <begin position="8"/>
        <end position="96"/>
    </location>
</feature>
<evidence type="ECO:0000256" key="1">
    <source>
        <dbReference type="ARBA" id="ARBA00004141"/>
    </source>
</evidence>
<gene>
    <name evidence="9" type="ORF">TRICI_005889</name>
</gene>
<dbReference type="GO" id="GO:0005789">
    <property type="term" value="C:endoplasmic reticulum membrane"/>
    <property type="evidence" value="ECO:0007669"/>
    <property type="project" value="UniProtKB-SubCell"/>
</dbReference>
<keyword evidence="5 6" id="KW-0472">Membrane</keyword>
<dbReference type="Pfam" id="PF07970">
    <property type="entry name" value="COPIIcoated_ERV"/>
    <property type="match status" value="1"/>
</dbReference>
<feature type="transmembrane region" description="Helical" evidence="6">
    <location>
        <begin position="20"/>
        <end position="41"/>
    </location>
</feature>
<keyword evidence="6" id="KW-0931">ER-Golgi transport</keyword>
<evidence type="ECO:0000256" key="2">
    <source>
        <dbReference type="ARBA" id="ARBA00005648"/>
    </source>
</evidence>
<accession>A0A642UP70</accession>
<dbReference type="GO" id="GO:0006890">
    <property type="term" value="P:retrograde vesicle-mediated transport, Golgi to endoplasmic reticulum"/>
    <property type="evidence" value="ECO:0007669"/>
    <property type="project" value="TreeGrafter"/>
</dbReference>
<keyword evidence="6" id="KW-0813">Transport</keyword>
<dbReference type="EMBL" id="SWFS01000466">
    <property type="protein sequence ID" value="KAA8902528.1"/>
    <property type="molecule type" value="Genomic_DNA"/>
</dbReference>
<dbReference type="PANTHER" id="PTHR10984:SF25">
    <property type="entry name" value="ENDOPLASMIC RETICULUM-GOLGI INTERMEDIATE COMPARTMENT PROTEIN 3"/>
    <property type="match status" value="1"/>
</dbReference>
<dbReference type="Proteomes" id="UP000761534">
    <property type="component" value="Unassembled WGS sequence"/>
</dbReference>
<dbReference type="GO" id="GO:0006888">
    <property type="term" value="P:endoplasmic reticulum to Golgi vesicle-mediated transport"/>
    <property type="evidence" value="ECO:0007669"/>
    <property type="project" value="UniProtKB-UniRule"/>
</dbReference>
<evidence type="ECO:0000256" key="5">
    <source>
        <dbReference type="ARBA" id="ARBA00023136"/>
    </source>
</evidence>
<keyword evidence="6" id="KW-0256">Endoplasmic reticulum</keyword>
<comment type="similarity">
    <text evidence="2 6">Belongs to the ERGIC family.</text>
</comment>
<comment type="caution">
    <text evidence="9">The sequence shown here is derived from an EMBL/GenBank/DDBJ whole genome shotgun (WGS) entry which is preliminary data.</text>
</comment>
<evidence type="ECO:0000256" key="3">
    <source>
        <dbReference type="ARBA" id="ARBA00022692"/>
    </source>
</evidence>
<sequence length="392" mass="43846">MGQPRRLLSLDAFSKTVEDARIRTASGGLVTIVAALIILWLTVSEWMDYRQVVYRPELVVDKARGERLEINLDITFPHIPCDLLSMDIMDASGEVQEQVSHGIMKTRLDPNGKAISSSQLQLEKEREEKEKRKQEDPNYCGPCYGAVPPDSDVCCNTCEDVRKAYSEKGWAFHDGSGMEQCENEHYTERIQKGKNEGCNVAGHVSVNKVVGNFHFAPGSSITQPGFHTHDLSLFAQEDMPFRFSHVINHLSFGPEVDDGKLSNPLDGTVRNTEIKAFNFQYFIKVVATRYERLSGKTTETNQYSVTSHERRLIGGRDEDHPHTMHSRGGIPGVFFSYDISPMKVINREQRGKSFGSFLTGICAIVGGVLTVAAVIDRGVWEADKALRSKKSM</sequence>
<name>A0A642UP70_9ASCO</name>
<dbReference type="VEuPathDB" id="FungiDB:TRICI_005889"/>
<proteinExistence type="inferred from homology"/>
<protein>
    <recommendedName>
        <fullName evidence="6">Endoplasmic reticulum-Golgi intermediate compartment protein</fullName>
    </recommendedName>
</protein>
<keyword evidence="3 6" id="KW-0812">Transmembrane</keyword>
<evidence type="ECO:0000256" key="4">
    <source>
        <dbReference type="ARBA" id="ARBA00022989"/>
    </source>
</evidence>
<organism evidence="9 10">
    <name type="scientific">Trichomonascus ciferrii</name>
    <dbReference type="NCBI Taxonomy" id="44093"/>
    <lineage>
        <taxon>Eukaryota</taxon>
        <taxon>Fungi</taxon>
        <taxon>Dikarya</taxon>
        <taxon>Ascomycota</taxon>
        <taxon>Saccharomycotina</taxon>
        <taxon>Dipodascomycetes</taxon>
        <taxon>Dipodascales</taxon>
        <taxon>Trichomonascaceae</taxon>
        <taxon>Trichomonascus</taxon>
        <taxon>Trichomonascus ciferrii complex</taxon>
    </lineage>
</organism>
<dbReference type="Pfam" id="PF13850">
    <property type="entry name" value="ERGIC_N"/>
    <property type="match status" value="1"/>
</dbReference>
<keyword evidence="6" id="KW-0333">Golgi apparatus</keyword>
<evidence type="ECO:0000256" key="6">
    <source>
        <dbReference type="RuleBase" id="RU369013"/>
    </source>
</evidence>
<evidence type="ECO:0000259" key="7">
    <source>
        <dbReference type="Pfam" id="PF07970"/>
    </source>
</evidence>
<feature type="domain" description="Endoplasmic reticulum vesicle transporter C-terminal" evidence="7">
    <location>
        <begin position="143"/>
        <end position="376"/>
    </location>
</feature>
<evidence type="ECO:0000259" key="8">
    <source>
        <dbReference type="Pfam" id="PF13850"/>
    </source>
</evidence>
<feature type="transmembrane region" description="Helical" evidence="6">
    <location>
        <begin position="354"/>
        <end position="375"/>
    </location>
</feature>
<dbReference type="GO" id="GO:0033116">
    <property type="term" value="C:endoplasmic reticulum-Golgi intermediate compartment membrane"/>
    <property type="evidence" value="ECO:0007669"/>
    <property type="project" value="UniProtKB-SubCell"/>
</dbReference>
<dbReference type="PANTHER" id="PTHR10984">
    <property type="entry name" value="ENDOPLASMIC RETICULUM-GOLGI INTERMEDIATE COMPARTMENT PROTEIN"/>
    <property type="match status" value="1"/>
</dbReference>
<dbReference type="InterPro" id="IPR039542">
    <property type="entry name" value="Erv_N"/>
</dbReference>
<comment type="subcellular location">
    <subcellularLocation>
        <location evidence="6">Endoplasmic reticulum membrane</location>
        <topology evidence="6">Multi-pass membrane protein</topology>
    </subcellularLocation>
    <subcellularLocation>
        <location evidence="6">Endoplasmic reticulum-Golgi intermediate compartment membrane</location>
        <topology evidence="6">Multi-pass membrane protein</topology>
    </subcellularLocation>
    <subcellularLocation>
        <location evidence="6">Golgi apparatus membrane</location>
        <topology evidence="6">Multi-pass membrane protein</topology>
    </subcellularLocation>
    <subcellularLocation>
        <location evidence="1">Membrane</location>
        <topology evidence="1">Multi-pass membrane protein</topology>
    </subcellularLocation>
</comment>
<dbReference type="AlphaFoldDB" id="A0A642UP70"/>
<dbReference type="GO" id="GO:0000139">
    <property type="term" value="C:Golgi membrane"/>
    <property type="evidence" value="ECO:0007669"/>
    <property type="project" value="UniProtKB-SubCell"/>
</dbReference>
<keyword evidence="4 6" id="KW-1133">Transmembrane helix</keyword>
<dbReference type="OrthoDB" id="270930at2759"/>
<evidence type="ECO:0000313" key="10">
    <source>
        <dbReference type="Proteomes" id="UP000761534"/>
    </source>
</evidence>
<dbReference type="InterPro" id="IPR012936">
    <property type="entry name" value="Erv_C"/>
</dbReference>
<evidence type="ECO:0000313" key="9">
    <source>
        <dbReference type="EMBL" id="KAA8902528.1"/>
    </source>
</evidence>
<comment type="function">
    <text evidence="6">Plays a role in transport between endoplasmic reticulum and Golgi.</text>
</comment>